<organism evidence="1">
    <name type="scientific">bioreactor metagenome</name>
    <dbReference type="NCBI Taxonomy" id="1076179"/>
    <lineage>
        <taxon>unclassified sequences</taxon>
        <taxon>metagenomes</taxon>
        <taxon>ecological metagenomes</taxon>
    </lineage>
</organism>
<gene>
    <name evidence="1" type="ORF">SDC9_178205</name>
</gene>
<proteinExistence type="predicted"/>
<reference evidence="1" key="1">
    <citation type="submission" date="2019-08" db="EMBL/GenBank/DDBJ databases">
        <authorList>
            <person name="Kucharzyk K."/>
            <person name="Murdoch R.W."/>
            <person name="Higgins S."/>
            <person name="Loffler F."/>
        </authorList>
    </citation>
    <scope>NUCLEOTIDE SEQUENCE</scope>
</reference>
<dbReference type="AlphaFoldDB" id="A0A645H350"/>
<name>A0A645H350_9ZZZZ</name>
<dbReference type="EMBL" id="VSSQ01081963">
    <property type="protein sequence ID" value="MPN30734.1"/>
    <property type="molecule type" value="Genomic_DNA"/>
</dbReference>
<sequence>MVVLLMRIKIAGGEQSHNCSPIPSSVIGIAVCGHVMRIKAIAFLLTSIAFSALCEKAMAHDQNPIAGEVKKAASESLQVYQKSGVSGLISAVSDCWKLPRDFCLYLDAASHRLALGATHSGAQLSEYFYDESVSRRGHAWLVSNGHGRVANEQYLQAVDQIMVRALVVQREKMPDGKS</sequence>
<accession>A0A645H350</accession>
<comment type="caution">
    <text evidence="1">The sequence shown here is derived from an EMBL/GenBank/DDBJ whole genome shotgun (WGS) entry which is preliminary data.</text>
</comment>
<protein>
    <submittedName>
        <fullName evidence="1">Uncharacterized protein</fullName>
    </submittedName>
</protein>
<evidence type="ECO:0000313" key="1">
    <source>
        <dbReference type="EMBL" id="MPN30734.1"/>
    </source>
</evidence>